<dbReference type="SUPFAM" id="SSF69737">
    <property type="entry name" value="Urease metallochaperone UreE, C-terminal domain"/>
    <property type="match status" value="1"/>
</dbReference>
<evidence type="ECO:0000256" key="1">
    <source>
        <dbReference type="ARBA" id="ARBA00004496"/>
    </source>
</evidence>
<evidence type="ECO:0000259" key="6">
    <source>
        <dbReference type="SMART" id="SM00988"/>
    </source>
</evidence>
<comment type="function">
    <text evidence="5">Involved in urease metallocenter assembly. Binds nickel. Probably functions as a nickel donor during metallocenter assembly.</text>
</comment>
<dbReference type="Proteomes" id="UP001139150">
    <property type="component" value="Unassembled WGS sequence"/>
</dbReference>
<dbReference type="GO" id="GO:0005737">
    <property type="term" value="C:cytoplasm"/>
    <property type="evidence" value="ECO:0007669"/>
    <property type="project" value="UniProtKB-SubCell"/>
</dbReference>
<dbReference type="RefSeq" id="WP_250098386.1">
    <property type="nucleotide sequence ID" value="NZ_JAKRYL010000031.1"/>
</dbReference>
<dbReference type="CDD" id="cd00571">
    <property type="entry name" value="UreE"/>
    <property type="match status" value="1"/>
</dbReference>
<dbReference type="Pfam" id="PF05194">
    <property type="entry name" value="UreE_C"/>
    <property type="match status" value="1"/>
</dbReference>
<keyword evidence="4 5" id="KW-0143">Chaperone</keyword>
<dbReference type="Gene3D" id="3.30.70.790">
    <property type="entry name" value="UreE, C-terminal domain"/>
    <property type="match status" value="1"/>
</dbReference>
<organism evidence="7 8">
    <name type="scientific">Halalkalibacter alkaliphilus</name>
    <dbReference type="NCBI Taxonomy" id="2917993"/>
    <lineage>
        <taxon>Bacteria</taxon>
        <taxon>Bacillati</taxon>
        <taxon>Bacillota</taxon>
        <taxon>Bacilli</taxon>
        <taxon>Bacillales</taxon>
        <taxon>Bacillaceae</taxon>
        <taxon>Halalkalibacter</taxon>
    </lineage>
</organism>
<evidence type="ECO:0000313" key="7">
    <source>
        <dbReference type="EMBL" id="MCL7749526.1"/>
    </source>
</evidence>
<evidence type="ECO:0000256" key="3">
    <source>
        <dbReference type="ARBA" id="ARBA00022596"/>
    </source>
</evidence>
<protein>
    <recommendedName>
        <fullName evidence="5">Urease accessory protein UreE</fullName>
    </recommendedName>
</protein>
<dbReference type="HAMAP" id="MF_00822">
    <property type="entry name" value="UreE"/>
    <property type="match status" value="1"/>
</dbReference>
<keyword evidence="2 5" id="KW-0963">Cytoplasm</keyword>
<feature type="domain" description="UreE urease accessory N-terminal" evidence="6">
    <location>
        <begin position="6"/>
        <end position="69"/>
    </location>
</feature>
<comment type="caution">
    <text evidence="7">The sequence shown here is derived from an EMBL/GenBank/DDBJ whole genome shotgun (WGS) entry which is preliminary data.</text>
</comment>
<dbReference type="Pfam" id="PF02814">
    <property type="entry name" value="UreE_N"/>
    <property type="match status" value="1"/>
</dbReference>
<dbReference type="PIRSF" id="PIRSF036402">
    <property type="entry name" value="Ureas_acces_UreE"/>
    <property type="match status" value="1"/>
</dbReference>
<evidence type="ECO:0000256" key="5">
    <source>
        <dbReference type="HAMAP-Rule" id="MF_00822"/>
    </source>
</evidence>
<dbReference type="InterPro" id="IPR004029">
    <property type="entry name" value="UreE_N"/>
</dbReference>
<dbReference type="SMART" id="SM00988">
    <property type="entry name" value="UreE_N"/>
    <property type="match status" value="1"/>
</dbReference>
<dbReference type="GO" id="GO:0065003">
    <property type="term" value="P:protein-containing complex assembly"/>
    <property type="evidence" value="ECO:0007669"/>
    <property type="project" value="InterPro"/>
</dbReference>
<sequence length="148" mass="17227">MIIESIVGNVATMEKRAPHVERVYLESDDLVKRIQRVTTDHGKEIGIRLKENRELIDGDVLYMDEKNMIVVSVKEDDLLTIMPTSIQQMGEIAHQLGNRHMPAQFEGDEMLVQYDYLVEELLQQLSIPHKREKRKVKQAFRHIGHSHD</sequence>
<dbReference type="GO" id="GO:0006457">
    <property type="term" value="P:protein folding"/>
    <property type="evidence" value="ECO:0007669"/>
    <property type="project" value="InterPro"/>
</dbReference>
<dbReference type="InterPro" id="IPR036118">
    <property type="entry name" value="UreE_N_sf"/>
</dbReference>
<dbReference type="AlphaFoldDB" id="A0A9X2I705"/>
<evidence type="ECO:0000313" key="8">
    <source>
        <dbReference type="Proteomes" id="UP001139150"/>
    </source>
</evidence>
<dbReference type="EMBL" id="JAKRYL010000031">
    <property type="protein sequence ID" value="MCL7749526.1"/>
    <property type="molecule type" value="Genomic_DNA"/>
</dbReference>
<evidence type="ECO:0000256" key="4">
    <source>
        <dbReference type="ARBA" id="ARBA00023186"/>
    </source>
</evidence>
<dbReference type="InterPro" id="IPR012406">
    <property type="entry name" value="UreE"/>
</dbReference>
<dbReference type="NCBIfam" id="NF009755">
    <property type="entry name" value="PRK13261.2-1"/>
    <property type="match status" value="1"/>
</dbReference>
<dbReference type="GO" id="GO:0016151">
    <property type="term" value="F:nickel cation binding"/>
    <property type="evidence" value="ECO:0007669"/>
    <property type="project" value="UniProtKB-UniRule"/>
</dbReference>
<dbReference type="SUPFAM" id="SSF69287">
    <property type="entry name" value="Urease metallochaperone UreE, N-terminal domain"/>
    <property type="match status" value="1"/>
</dbReference>
<evidence type="ECO:0000256" key="2">
    <source>
        <dbReference type="ARBA" id="ARBA00022490"/>
    </source>
</evidence>
<dbReference type="GO" id="GO:0019627">
    <property type="term" value="P:urea metabolic process"/>
    <property type="evidence" value="ECO:0007669"/>
    <property type="project" value="InterPro"/>
</dbReference>
<comment type="subcellular location">
    <subcellularLocation>
        <location evidence="1 5">Cytoplasm</location>
    </subcellularLocation>
</comment>
<dbReference type="InterPro" id="IPR007864">
    <property type="entry name" value="UreE_C_dom"/>
</dbReference>
<dbReference type="Gene3D" id="2.60.260.20">
    <property type="entry name" value="Urease metallochaperone UreE, N-terminal domain"/>
    <property type="match status" value="1"/>
</dbReference>
<proteinExistence type="inferred from homology"/>
<gene>
    <name evidence="5 7" type="primary">ureE</name>
    <name evidence="7" type="ORF">MF646_20620</name>
</gene>
<comment type="similarity">
    <text evidence="5">Belongs to the UreE family.</text>
</comment>
<accession>A0A9X2I705</accession>
<dbReference type="GO" id="GO:0051082">
    <property type="term" value="F:unfolded protein binding"/>
    <property type="evidence" value="ECO:0007669"/>
    <property type="project" value="UniProtKB-UniRule"/>
</dbReference>
<keyword evidence="8" id="KW-1185">Reference proteome</keyword>
<name>A0A9X2I705_9BACI</name>
<keyword evidence="3 5" id="KW-0533">Nickel</keyword>
<reference evidence="7" key="1">
    <citation type="submission" date="2022-02" db="EMBL/GenBank/DDBJ databases">
        <title>Halalkalibacter sp. nov. isolated from Lonar Lake, India.</title>
        <authorList>
            <person name="Joshi A."/>
            <person name="Thite S."/>
            <person name="Lodha T."/>
        </authorList>
    </citation>
    <scope>NUCLEOTIDE SEQUENCE</scope>
    <source>
        <strain evidence="7">MEB205</strain>
    </source>
</reference>